<evidence type="ECO:0000259" key="2">
    <source>
        <dbReference type="Pfam" id="PF05378"/>
    </source>
</evidence>
<dbReference type="InterPro" id="IPR002821">
    <property type="entry name" value="Hydantoinase_A"/>
</dbReference>
<organism evidence="4 5">
    <name type="scientific">Novosphingobium cyanobacteriorum</name>
    <dbReference type="NCBI Taxonomy" id="3024215"/>
    <lineage>
        <taxon>Bacteria</taxon>
        <taxon>Pseudomonadati</taxon>
        <taxon>Pseudomonadota</taxon>
        <taxon>Alphaproteobacteria</taxon>
        <taxon>Sphingomonadales</taxon>
        <taxon>Sphingomonadaceae</taxon>
        <taxon>Novosphingobium</taxon>
    </lineage>
</organism>
<accession>A0ABT6CKB3</accession>
<comment type="caution">
    <text evidence="4">The sequence shown here is derived from an EMBL/GenBank/DDBJ whole genome shotgun (WGS) entry which is preliminary data.</text>
</comment>
<evidence type="ECO:0000259" key="1">
    <source>
        <dbReference type="Pfam" id="PF01968"/>
    </source>
</evidence>
<dbReference type="InterPro" id="IPR049517">
    <property type="entry name" value="ACX-like_C"/>
</dbReference>
<dbReference type="SUPFAM" id="SSF53067">
    <property type="entry name" value="Actin-like ATPase domain"/>
    <property type="match status" value="1"/>
</dbReference>
<sequence length="698" mass="75163">MNRRTIAMDRKYRLGIDAGGTFTDFVISELGGETRLFKAPSTPHDGTIAIRDGLGQIAAALGVTPADIVSQADLCVNGTTVALNALITRNGVKTGLLCTTGHEDSLEIRLGHKEEGHRYDTTYPQAEMLVERHLRQPIDGRILADGSEYAPLDEHAVRAACEYFRAQDVKSVAISFLWAAVNPGHEQRAKEIVEEMLPGIPACCGHEVYPQIREYTRTSTTVVNAYLTPVMDSYVARIDDLFRELGATRPVRYFQSNGGLALGESMRKRAVAAINSGPASAPQAALYVAAPFGIDNCITVDMGGTSFDITLTRDGQTNVSKDIDFLRYRIGLPMIQVETLGAGGGSIAHINAQGLLEVGPQSAGASPGPACFGKGGTLPTVTDANLVLGYLDPDSVLGGTINLDMTRAREAIRVHLAEPLGITVERAAYGIFQIVNLNMVNGIRRVSTERGYDPRDFALVCAGGAAAMHITALAEDMGINDVLIPKLASGLCAFGQVISDVKYNQMTTHLALVDSAMDVDALNAAYYRLEEQGRTMLARDGFTSAAIRFERSADMRYVGQIHECSVPVPDGTLGSSEIAALIDAFHTRHEQLFTYSERQNPVELVNIESISVGPVEKIRRADLVTDGSDAAQARKGQRQAMVDDEMTLIAVPVFDGTTLPVDAAIVGPALVEEPTTTIVVRTGWTLRLDKSGCYHVQR</sequence>
<dbReference type="EMBL" id="JAROCY010000013">
    <property type="protein sequence ID" value="MDF8334342.1"/>
    <property type="molecule type" value="Genomic_DNA"/>
</dbReference>
<evidence type="ECO:0000313" key="4">
    <source>
        <dbReference type="EMBL" id="MDF8334342.1"/>
    </source>
</evidence>
<evidence type="ECO:0000259" key="3">
    <source>
        <dbReference type="Pfam" id="PF19278"/>
    </source>
</evidence>
<name>A0ABT6CKB3_9SPHN</name>
<reference evidence="4 5" key="1">
    <citation type="submission" date="2023-03" db="EMBL/GenBank/DDBJ databases">
        <title>Novosphingobium cyanobacteriorum sp. nov., isolated from a eutrophic reservoir during the Microcystis bloom period.</title>
        <authorList>
            <person name="Kang M."/>
            <person name="Le V."/>
            <person name="Ko S.-R."/>
            <person name="Lee S.-A."/>
            <person name="Ahn C.-Y."/>
        </authorList>
    </citation>
    <scope>NUCLEOTIDE SEQUENCE [LARGE SCALE GENOMIC DNA]</scope>
    <source>
        <strain evidence="4 5">HBC54</strain>
    </source>
</reference>
<keyword evidence="5" id="KW-1185">Reference proteome</keyword>
<dbReference type="Proteomes" id="UP001222770">
    <property type="component" value="Unassembled WGS sequence"/>
</dbReference>
<dbReference type="PANTHER" id="PTHR11365">
    <property type="entry name" value="5-OXOPROLINASE RELATED"/>
    <property type="match status" value="1"/>
</dbReference>
<dbReference type="RefSeq" id="WP_277278924.1">
    <property type="nucleotide sequence ID" value="NZ_JAROCY010000013.1"/>
</dbReference>
<dbReference type="InterPro" id="IPR008040">
    <property type="entry name" value="Hydant_A_N"/>
</dbReference>
<dbReference type="InterPro" id="IPR043129">
    <property type="entry name" value="ATPase_NBD"/>
</dbReference>
<dbReference type="InterPro" id="IPR045079">
    <property type="entry name" value="Oxoprolinase-like"/>
</dbReference>
<feature type="domain" description="Hydantoinase/oxoprolinase N-terminal" evidence="2">
    <location>
        <begin position="13"/>
        <end position="196"/>
    </location>
</feature>
<gene>
    <name evidence="4" type="ORF">POM99_14115</name>
</gene>
<dbReference type="Pfam" id="PF01968">
    <property type="entry name" value="Hydantoinase_A"/>
    <property type="match status" value="1"/>
</dbReference>
<dbReference type="Pfam" id="PF05378">
    <property type="entry name" value="Hydant_A_N"/>
    <property type="match status" value="1"/>
</dbReference>
<dbReference type="Pfam" id="PF19278">
    <property type="entry name" value="Hydant_A_C"/>
    <property type="match status" value="1"/>
</dbReference>
<evidence type="ECO:0000313" key="5">
    <source>
        <dbReference type="Proteomes" id="UP001222770"/>
    </source>
</evidence>
<feature type="domain" description="Hydantoinase A/oxoprolinase" evidence="1">
    <location>
        <begin position="217"/>
        <end position="503"/>
    </location>
</feature>
<feature type="domain" description="Acetophenone carboxylase-like C-terminal" evidence="3">
    <location>
        <begin position="518"/>
        <end position="696"/>
    </location>
</feature>
<protein>
    <submittedName>
        <fullName evidence="4">Hydantoinase/oxoprolinase family protein</fullName>
    </submittedName>
</protein>
<proteinExistence type="predicted"/>
<dbReference type="PANTHER" id="PTHR11365:SF23">
    <property type="entry name" value="HYPOTHETICAL 5-OXOPROLINASE (EUROFUNG)-RELATED"/>
    <property type="match status" value="1"/>
</dbReference>